<evidence type="ECO:0000313" key="1">
    <source>
        <dbReference type="EMBL" id="KKR94079.1"/>
    </source>
</evidence>
<feature type="non-terminal residue" evidence="1">
    <location>
        <position position="1"/>
    </location>
</feature>
<reference evidence="1 2" key="1">
    <citation type="journal article" date="2015" name="Nature">
        <title>rRNA introns, odd ribosomes, and small enigmatic genomes across a large radiation of phyla.</title>
        <authorList>
            <person name="Brown C.T."/>
            <person name="Hug L.A."/>
            <person name="Thomas B.C."/>
            <person name="Sharon I."/>
            <person name="Castelle C.J."/>
            <person name="Singh A."/>
            <person name="Wilkins M.J."/>
            <person name="Williams K.H."/>
            <person name="Banfield J.F."/>
        </authorList>
    </citation>
    <scope>NUCLEOTIDE SEQUENCE [LARGE SCALE GENOMIC DNA]</scope>
</reference>
<dbReference type="EMBL" id="LCAN01000013">
    <property type="protein sequence ID" value="KKR94079.1"/>
    <property type="molecule type" value="Genomic_DNA"/>
</dbReference>
<comment type="caution">
    <text evidence="1">The sequence shown here is derived from an EMBL/GenBank/DDBJ whole genome shotgun (WGS) entry which is preliminary data.</text>
</comment>
<evidence type="ECO:0008006" key="3">
    <source>
        <dbReference type="Google" id="ProtNLM"/>
    </source>
</evidence>
<dbReference type="Proteomes" id="UP000034961">
    <property type="component" value="Unassembled WGS sequence"/>
</dbReference>
<dbReference type="Pfam" id="PF14584">
    <property type="entry name" value="DUF4446"/>
    <property type="match status" value="1"/>
</dbReference>
<name>A0A0G0UZA1_9BACT</name>
<evidence type="ECO:0000313" key="2">
    <source>
        <dbReference type="Proteomes" id="UP000034961"/>
    </source>
</evidence>
<sequence length="112" mass="12661">LSSMLDKLISQAKGNQDGFIQLEQRVREQERKSQFQIQKIGLLRYNPFADTGGEQSFVVSLLDQNNSGIILTSLQGRSGTRWYAKLIKKGKGIEFDLSKDEEEALKKAKQLS</sequence>
<dbReference type="InterPro" id="IPR027981">
    <property type="entry name" value="DUF4446"/>
</dbReference>
<dbReference type="AlphaFoldDB" id="A0A0G0UZA1"/>
<proteinExistence type="predicted"/>
<organism evidence="1 2">
    <name type="scientific">Candidatus Roizmanbacteria bacterium GW2011_GWA1_41_13</name>
    <dbReference type="NCBI Taxonomy" id="1618474"/>
    <lineage>
        <taxon>Bacteria</taxon>
        <taxon>Candidatus Roizmaniibacteriota</taxon>
    </lineage>
</organism>
<protein>
    <recommendedName>
        <fullName evidence="3">DUF4446 domain-containing protein</fullName>
    </recommendedName>
</protein>
<gene>
    <name evidence="1" type="ORF">UU41_C0013G0001</name>
</gene>
<accession>A0A0G0UZA1</accession>